<dbReference type="Gene3D" id="3.40.630.30">
    <property type="match status" value="1"/>
</dbReference>
<keyword evidence="2" id="KW-0012">Acyltransferase</keyword>
<accession>A0A2S1QZ87</accession>
<evidence type="ECO:0000256" key="1">
    <source>
        <dbReference type="ARBA" id="ARBA00022679"/>
    </source>
</evidence>
<keyword evidence="1 4" id="KW-0808">Transferase</keyword>
<dbReference type="PROSITE" id="PS51186">
    <property type="entry name" value="GNAT"/>
    <property type="match status" value="1"/>
</dbReference>
<dbReference type="PANTHER" id="PTHR43877">
    <property type="entry name" value="AMINOALKYLPHOSPHONATE N-ACETYLTRANSFERASE-RELATED-RELATED"/>
    <property type="match status" value="1"/>
</dbReference>
<evidence type="ECO:0000256" key="2">
    <source>
        <dbReference type="ARBA" id="ARBA00023315"/>
    </source>
</evidence>
<organism evidence="4 5">
    <name type="scientific">Flavobacterium album</name>
    <dbReference type="NCBI Taxonomy" id="2175091"/>
    <lineage>
        <taxon>Bacteria</taxon>
        <taxon>Pseudomonadati</taxon>
        <taxon>Bacteroidota</taxon>
        <taxon>Flavobacteriia</taxon>
        <taxon>Flavobacteriales</taxon>
        <taxon>Flavobacteriaceae</taxon>
        <taxon>Flavobacterium</taxon>
    </lineage>
</organism>
<feature type="domain" description="N-acetyltransferase" evidence="3">
    <location>
        <begin position="2"/>
        <end position="165"/>
    </location>
</feature>
<dbReference type="SUPFAM" id="SSF55729">
    <property type="entry name" value="Acyl-CoA N-acyltransferases (Nat)"/>
    <property type="match status" value="1"/>
</dbReference>
<dbReference type="RefSeq" id="WP_108778420.1">
    <property type="nucleotide sequence ID" value="NZ_CP029186.1"/>
</dbReference>
<evidence type="ECO:0000259" key="3">
    <source>
        <dbReference type="PROSITE" id="PS51186"/>
    </source>
</evidence>
<protein>
    <submittedName>
        <fullName evidence="4">GNAT family N-acetyltransferase</fullName>
    </submittedName>
</protein>
<dbReference type="OrthoDB" id="9800604at2"/>
<dbReference type="Pfam" id="PF13673">
    <property type="entry name" value="Acetyltransf_10"/>
    <property type="match status" value="1"/>
</dbReference>
<dbReference type="CDD" id="cd04301">
    <property type="entry name" value="NAT_SF"/>
    <property type="match status" value="1"/>
</dbReference>
<dbReference type="EMBL" id="CP029186">
    <property type="protein sequence ID" value="AWH85718.1"/>
    <property type="molecule type" value="Genomic_DNA"/>
</dbReference>
<sequence length="165" mass="18892">MIEVRKASLDDYPVIQGIAHNTWQHTYLPILSQGQVDYMLDMMYSAEAYREQVSEKGHHFLLASESDAFLGFASYELNYSPEITKIHKLYVLPEAQGKGIGQKLLAVIENEASKNTNDKIVLNVNRYNKAVNFYQKSGFIKIGEEDINIGNGYLMEDFIMQKFIK</sequence>
<gene>
    <name evidence="4" type="ORF">HYN59_11635</name>
</gene>
<dbReference type="Proteomes" id="UP000244929">
    <property type="component" value="Chromosome"/>
</dbReference>
<proteinExistence type="predicted"/>
<dbReference type="InterPro" id="IPR016181">
    <property type="entry name" value="Acyl_CoA_acyltransferase"/>
</dbReference>
<reference evidence="4 5" key="1">
    <citation type="submission" date="2018-04" db="EMBL/GenBank/DDBJ databases">
        <title>Genome sequencing of Flavobacterium sp. HYN0059.</title>
        <authorList>
            <person name="Yi H."/>
            <person name="Baek C."/>
        </authorList>
    </citation>
    <scope>NUCLEOTIDE SEQUENCE [LARGE SCALE GENOMIC DNA]</scope>
    <source>
        <strain evidence="4 5">HYN0059</strain>
    </source>
</reference>
<dbReference type="GO" id="GO:0016747">
    <property type="term" value="F:acyltransferase activity, transferring groups other than amino-acyl groups"/>
    <property type="evidence" value="ECO:0007669"/>
    <property type="project" value="InterPro"/>
</dbReference>
<dbReference type="KEGG" id="falb:HYN59_11635"/>
<evidence type="ECO:0000313" key="5">
    <source>
        <dbReference type="Proteomes" id="UP000244929"/>
    </source>
</evidence>
<evidence type="ECO:0000313" key="4">
    <source>
        <dbReference type="EMBL" id="AWH85718.1"/>
    </source>
</evidence>
<dbReference type="InterPro" id="IPR050832">
    <property type="entry name" value="Bact_Acetyltransf"/>
</dbReference>
<keyword evidence="5" id="KW-1185">Reference proteome</keyword>
<dbReference type="AlphaFoldDB" id="A0A2S1QZ87"/>
<dbReference type="InterPro" id="IPR000182">
    <property type="entry name" value="GNAT_dom"/>
</dbReference>
<name>A0A2S1QZ87_9FLAO</name>